<dbReference type="PANTHER" id="PTHR30514:SF21">
    <property type="entry name" value="RPIR-FAMILY TRANSCRIPTIONAL REGULATOR"/>
    <property type="match status" value="1"/>
</dbReference>
<dbReference type="InterPro" id="IPR047640">
    <property type="entry name" value="RpiR-like"/>
</dbReference>
<dbReference type="AlphaFoldDB" id="A0A144F2E6"/>
<dbReference type="SUPFAM" id="SSF46689">
    <property type="entry name" value="Homeodomain-like"/>
    <property type="match status" value="1"/>
</dbReference>
<dbReference type="PROSITE" id="PS51071">
    <property type="entry name" value="HTH_RPIR"/>
    <property type="match status" value="1"/>
</dbReference>
<protein>
    <submittedName>
        <fullName evidence="6">RpiR family transcriptional regulator</fullName>
    </submittedName>
</protein>
<feature type="domain" description="HTH rpiR-type" evidence="4">
    <location>
        <begin position="16"/>
        <end position="92"/>
    </location>
</feature>
<evidence type="ECO:0000259" key="5">
    <source>
        <dbReference type="PROSITE" id="PS51464"/>
    </source>
</evidence>
<dbReference type="Gene3D" id="3.40.50.10490">
    <property type="entry name" value="Glucose-6-phosphate isomerase like protein, domain 1"/>
    <property type="match status" value="1"/>
</dbReference>
<feature type="domain" description="SIS" evidence="5">
    <location>
        <begin position="131"/>
        <end position="270"/>
    </location>
</feature>
<name>A0A144F2E6_ENTCL</name>
<dbReference type="InterPro" id="IPR036388">
    <property type="entry name" value="WH-like_DNA-bd_sf"/>
</dbReference>
<evidence type="ECO:0000313" key="6">
    <source>
        <dbReference type="EMBL" id="CZU76880.1"/>
    </source>
</evidence>
<dbReference type="EMBL" id="FJXR01000005">
    <property type="protein sequence ID" value="CZU76880.1"/>
    <property type="molecule type" value="Genomic_DNA"/>
</dbReference>
<evidence type="ECO:0000259" key="4">
    <source>
        <dbReference type="PROSITE" id="PS51071"/>
    </source>
</evidence>
<evidence type="ECO:0000256" key="2">
    <source>
        <dbReference type="ARBA" id="ARBA00023125"/>
    </source>
</evidence>
<dbReference type="PROSITE" id="PS51464">
    <property type="entry name" value="SIS"/>
    <property type="match status" value="1"/>
</dbReference>
<dbReference type="InterPro" id="IPR009057">
    <property type="entry name" value="Homeodomain-like_sf"/>
</dbReference>
<accession>A0A144F2E6</accession>
<dbReference type="GO" id="GO:0003677">
    <property type="term" value="F:DNA binding"/>
    <property type="evidence" value="ECO:0007669"/>
    <property type="project" value="UniProtKB-KW"/>
</dbReference>
<dbReference type="InterPro" id="IPR046348">
    <property type="entry name" value="SIS_dom_sf"/>
</dbReference>
<dbReference type="Pfam" id="PF01380">
    <property type="entry name" value="SIS"/>
    <property type="match status" value="1"/>
</dbReference>
<dbReference type="InterPro" id="IPR000281">
    <property type="entry name" value="HTH_RpiR"/>
</dbReference>
<gene>
    <name evidence="6" type="primary">ybbH_1</name>
    <name evidence="6" type="ORF">SAMEA2273318_01111</name>
</gene>
<dbReference type="Proteomes" id="UP000076008">
    <property type="component" value="Unassembled WGS sequence"/>
</dbReference>
<reference evidence="6 7" key="1">
    <citation type="submission" date="2016-03" db="EMBL/GenBank/DDBJ databases">
        <authorList>
            <consortium name="Pathogen Informatics"/>
        </authorList>
    </citation>
    <scope>NUCLEOTIDE SEQUENCE [LARGE SCALE GENOMIC DNA]</scope>
    <source>
        <strain evidence="7">e1252</strain>
    </source>
</reference>
<dbReference type="InterPro" id="IPR001347">
    <property type="entry name" value="SIS_dom"/>
</dbReference>
<dbReference type="GO" id="GO:1901135">
    <property type="term" value="P:carbohydrate derivative metabolic process"/>
    <property type="evidence" value="ECO:0007669"/>
    <property type="project" value="InterPro"/>
</dbReference>
<dbReference type="Gene3D" id="1.10.10.10">
    <property type="entry name" value="Winged helix-like DNA-binding domain superfamily/Winged helix DNA-binding domain"/>
    <property type="match status" value="1"/>
</dbReference>
<organism evidence="6 7">
    <name type="scientific">Enterobacter cloacae</name>
    <dbReference type="NCBI Taxonomy" id="550"/>
    <lineage>
        <taxon>Bacteria</taxon>
        <taxon>Pseudomonadati</taxon>
        <taxon>Pseudomonadota</taxon>
        <taxon>Gammaproteobacteria</taxon>
        <taxon>Enterobacterales</taxon>
        <taxon>Enterobacteriaceae</taxon>
        <taxon>Enterobacter</taxon>
        <taxon>Enterobacter cloacae complex</taxon>
    </lineage>
</organism>
<evidence type="ECO:0000313" key="7">
    <source>
        <dbReference type="Proteomes" id="UP000076008"/>
    </source>
</evidence>
<dbReference type="GO" id="GO:0003700">
    <property type="term" value="F:DNA-binding transcription factor activity"/>
    <property type="evidence" value="ECO:0007669"/>
    <property type="project" value="InterPro"/>
</dbReference>
<dbReference type="GO" id="GO:0097367">
    <property type="term" value="F:carbohydrate derivative binding"/>
    <property type="evidence" value="ECO:0007669"/>
    <property type="project" value="InterPro"/>
</dbReference>
<dbReference type="PANTHER" id="PTHR30514">
    <property type="entry name" value="GLUCOKINASE"/>
    <property type="match status" value="1"/>
</dbReference>
<evidence type="ECO:0000256" key="1">
    <source>
        <dbReference type="ARBA" id="ARBA00023015"/>
    </source>
</evidence>
<keyword evidence="2" id="KW-0238">DNA-binding</keyword>
<keyword evidence="3" id="KW-0804">Transcription</keyword>
<dbReference type="SUPFAM" id="SSF53697">
    <property type="entry name" value="SIS domain"/>
    <property type="match status" value="1"/>
</dbReference>
<dbReference type="Pfam" id="PF01418">
    <property type="entry name" value="HTH_6"/>
    <property type="match status" value="1"/>
</dbReference>
<dbReference type="InterPro" id="IPR035472">
    <property type="entry name" value="RpiR-like_SIS"/>
</dbReference>
<sequence length="270" mass="29972">MGCARRSACRTREIMDNRLATLLTRGASLTRAEYRVLAHLTEHPLLVGNITVRELAQATFVSTATIMRLCQKLGFSGFSEFIWHCKQLLSDTPHIAAQGQSLPELPALFNQFIANYQHTFQWVTQEKRQQFADLLRQKESFFLYGAGFSYLFAEYLTKKLQVLGKTAFISGPGDSRNIFLSNAARYQVFIAVSRSGETEQVLDKAQIAKNVGMTIVAFTRASANTLAGMADVHFALYDEAVHFAAEAAGVTSFESNLVLLMDLLLLEATG</sequence>
<proteinExistence type="predicted"/>
<evidence type="ECO:0000256" key="3">
    <source>
        <dbReference type="ARBA" id="ARBA00023163"/>
    </source>
</evidence>
<keyword evidence="1" id="KW-0805">Transcription regulation</keyword>
<dbReference type="CDD" id="cd05013">
    <property type="entry name" value="SIS_RpiR"/>
    <property type="match status" value="1"/>
</dbReference>